<reference evidence="3" key="1">
    <citation type="submission" date="2023-03" db="EMBL/GenBank/DDBJ databases">
        <title>Massive genome expansion in bonnet fungi (Mycena s.s.) driven by repeated elements and novel gene families across ecological guilds.</title>
        <authorList>
            <consortium name="Lawrence Berkeley National Laboratory"/>
            <person name="Harder C.B."/>
            <person name="Miyauchi S."/>
            <person name="Viragh M."/>
            <person name="Kuo A."/>
            <person name="Thoen E."/>
            <person name="Andreopoulos B."/>
            <person name="Lu D."/>
            <person name="Skrede I."/>
            <person name="Drula E."/>
            <person name="Henrissat B."/>
            <person name="Morin E."/>
            <person name="Kohler A."/>
            <person name="Barry K."/>
            <person name="LaButti K."/>
            <person name="Morin E."/>
            <person name="Salamov A."/>
            <person name="Lipzen A."/>
            <person name="Mereny Z."/>
            <person name="Hegedus B."/>
            <person name="Baldrian P."/>
            <person name="Stursova M."/>
            <person name="Weitz H."/>
            <person name="Taylor A."/>
            <person name="Grigoriev I.V."/>
            <person name="Nagy L.G."/>
            <person name="Martin F."/>
            <person name="Kauserud H."/>
        </authorList>
    </citation>
    <scope>NUCLEOTIDE SEQUENCE</scope>
    <source>
        <strain evidence="3">9144</strain>
    </source>
</reference>
<dbReference type="InterPro" id="IPR048781">
    <property type="entry name" value="Sos7_CC"/>
</dbReference>
<dbReference type="Pfam" id="PF20882">
    <property type="entry name" value="Sos7"/>
    <property type="match status" value="1"/>
</dbReference>
<dbReference type="PANTHER" id="PTHR37329:SF1">
    <property type="entry name" value="KINETOCHORE PROTEIN SOS7"/>
    <property type="match status" value="1"/>
</dbReference>
<accession>A0AAD6YUS2</accession>
<dbReference type="PANTHER" id="PTHR37329">
    <property type="entry name" value="KINETOCHORE PROTEIN SOS7"/>
    <property type="match status" value="1"/>
</dbReference>
<gene>
    <name evidence="3" type="ORF">GGX14DRAFT_417061</name>
</gene>
<dbReference type="GO" id="GO:0000776">
    <property type="term" value="C:kinetochore"/>
    <property type="evidence" value="ECO:0007669"/>
    <property type="project" value="InterPro"/>
</dbReference>
<dbReference type="Proteomes" id="UP001219525">
    <property type="component" value="Unassembled WGS sequence"/>
</dbReference>
<evidence type="ECO:0000313" key="4">
    <source>
        <dbReference type="Proteomes" id="UP001219525"/>
    </source>
</evidence>
<evidence type="ECO:0000256" key="1">
    <source>
        <dbReference type="SAM" id="Coils"/>
    </source>
</evidence>
<keyword evidence="1" id="KW-0175">Coiled coil</keyword>
<name>A0AAD6YUS2_9AGAR</name>
<dbReference type="GO" id="GO:0034501">
    <property type="term" value="P:protein localization to kinetochore"/>
    <property type="evidence" value="ECO:0007669"/>
    <property type="project" value="InterPro"/>
</dbReference>
<organism evidence="3 4">
    <name type="scientific">Mycena pura</name>
    <dbReference type="NCBI Taxonomy" id="153505"/>
    <lineage>
        <taxon>Eukaryota</taxon>
        <taxon>Fungi</taxon>
        <taxon>Dikarya</taxon>
        <taxon>Basidiomycota</taxon>
        <taxon>Agaricomycotina</taxon>
        <taxon>Agaricomycetes</taxon>
        <taxon>Agaricomycetidae</taxon>
        <taxon>Agaricales</taxon>
        <taxon>Marasmiineae</taxon>
        <taxon>Mycenaceae</taxon>
        <taxon>Mycena</taxon>
    </lineage>
</organism>
<feature type="coiled-coil region" evidence="1">
    <location>
        <begin position="96"/>
        <end position="123"/>
    </location>
</feature>
<dbReference type="GO" id="GO:0051315">
    <property type="term" value="P:attachment of mitotic spindle microtubules to kinetochore"/>
    <property type="evidence" value="ECO:0007669"/>
    <property type="project" value="TreeGrafter"/>
</dbReference>
<dbReference type="EMBL" id="JARJCW010000002">
    <property type="protein sequence ID" value="KAJ7229194.1"/>
    <property type="molecule type" value="Genomic_DNA"/>
</dbReference>
<evidence type="ECO:0000313" key="3">
    <source>
        <dbReference type="EMBL" id="KAJ7229194.1"/>
    </source>
</evidence>
<feature type="domain" description="Kinetochore protein Sos7 coiled-coil" evidence="2">
    <location>
        <begin position="60"/>
        <end position="135"/>
    </location>
</feature>
<proteinExistence type="predicted"/>
<comment type="caution">
    <text evidence="3">The sequence shown here is derived from an EMBL/GenBank/DDBJ whole genome shotgun (WGS) entry which is preliminary data.</text>
</comment>
<evidence type="ECO:0000259" key="2">
    <source>
        <dbReference type="Pfam" id="PF20882"/>
    </source>
</evidence>
<keyword evidence="4" id="KW-1185">Reference proteome</keyword>
<protein>
    <recommendedName>
        <fullName evidence="2">Kinetochore protein Sos7 coiled-coil domain-containing protein</fullName>
    </recommendedName>
</protein>
<feature type="coiled-coil region" evidence="1">
    <location>
        <begin position="180"/>
        <end position="235"/>
    </location>
</feature>
<dbReference type="InterPro" id="IPR037475">
    <property type="entry name" value="Sos7"/>
</dbReference>
<sequence>MEQDPTLQSAKTLQEAFEKSDLHLLRSVLNFTEAEEGSHNETEVKDPALVAQDLTTQTSYLRKLKFRYLEQNAKAKYVKTIVSDIDDAAFVTAEENKGLEVVCEEKKKKLRVAKAELAEVRTSIRDLAPVVEADYTKLRDSAAKAALLTQKIIDARLALTRLRHAHPKPRLTIPAAEQRLADQVTEMQVLSDNIEEASKRMHNVKSNVKGGTQELETLRAERAEAEKAVKASRVNEDDVRLAPLYDQHLASLALHKSVLNIHNSHLVSENELVLSYKVGRRTISVNLIFQPNTSQLASANVSGLDELGVEAAELVDLHIHADDAYGLIPAVLAMARAAQ</sequence>
<dbReference type="AlphaFoldDB" id="A0AAD6YUS2"/>